<organism evidence="2 3">
    <name type="scientific">Tanacetum coccineum</name>
    <dbReference type="NCBI Taxonomy" id="301880"/>
    <lineage>
        <taxon>Eukaryota</taxon>
        <taxon>Viridiplantae</taxon>
        <taxon>Streptophyta</taxon>
        <taxon>Embryophyta</taxon>
        <taxon>Tracheophyta</taxon>
        <taxon>Spermatophyta</taxon>
        <taxon>Magnoliopsida</taxon>
        <taxon>eudicotyledons</taxon>
        <taxon>Gunneridae</taxon>
        <taxon>Pentapetalae</taxon>
        <taxon>asterids</taxon>
        <taxon>campanulids</taxon>
        <taxon>Asterales</taxon>
        <taxon>Asteraceae</taxon>
        <taxon>Asteroideae</taxon>
        <taxon>Anthemideae</taxon>
        <taxon>Anthemidinae</taxon>
        <taxon>Tanacetum</taxon>
    </lineage>
</organism>
<protein>
    <submittedName>
        <fullName evidence="2">Uncharacterized protein</fullName>
    </submittedName>
</protein>
<sequence>MFFRGSIGKRGAIDTLCYIANFNPEEDEEDPKEDPADYPANEGDNSDDESSDDDNDDDDVEKDEEDEEEEEHLAPADPSAVPTDDPVPSS</sequence>
<comment type="caution">
    <text evidence="2">The sequence shown here is derived from an EMBL/GenBank/DDBJ whole genome shotgun (WGS) entry which is preliminary data.</text>
</comment>
<evidence type="ECO:0000313" key="3">
    <source>
        <dbReference type="Proteomes" id="UP001151760"/>
    </source>
</evidence>
<dbReference type="Proteomes" id="UP001151760">
    <property type="component" value="Unassembled WGS sequence"/>
</dbReference>
<name>A0ABQ5ETZ5_9ASTR</name>
<evidence type="ECO:0000313" key="2">
    <source>
        <dbReference type="EMBL" id="GJT54105.1"/>
    </source>
</evidence>
<feature type="compositionally biased region" description="Acidic residues" evidence="1">
    <location>
        <begin position="44"/>
        <end position="71"/>
    </location>
</feature>
<proteinExistence type="predicted"/>
<reference evidence="2" key="1">
    <citation type="journal article" date="2022" name="Int. J. Mol. Sci.">
        <title>Draft Genome of Tanacetum Coccineum: Genomic Comparison of Closely Related Tanacetum-Family Plants.</title>
        <authorList>
            <person name="Yamashiro T."/>
            <person name="Shiraishi A."/>
            <person name="Nakayama K."/>
            <person name="Satake H."/>
        </authorList>
    </citation>
    <scope>NUCLEOTIDE SEQUENCE</scope>
</reference>
<keyword evidence="3" id="KW-1185">Reference proteome</keyword>
<evidence type="ECO:0000256" key="1">
    <source>
        <dbReference type="SAM" id="MobiDB-lite"/>
    </source>
</evidence>
<reference evidence="2" key="2">
    <citation type="submission" date="2022-01" db="EMBL/GenBank/DDBJ databases">
        <authorList>
            <person name="Yamashiro T."/>
            <person name="Shiraishi A."/>
            <person name="Satake H."/>
            <person name="Nakayama K."/>
        </authorList>
    </citation>
    <scope>NUCLEOTIDE SEQUENCE</scope>
</reference>
<accession>A0ABQ5ETZ5</accession>
<gene>
    <name evidence="2" type="ORF">Tco_0989159</name>
</gene>
<dbReference type="EMBL" id="BQNB010016644">
    <property type="protein sequence ID" value="GJT54105.1"/>
    <property type="molecule type" value="Genomic_DNA"/>
</dbReference>
<feature type="region of interest" description="Disordered" evidence="1">
    <location>
        <begin position="21"/>
        <end position="90"/>
    </location>
</feature>